<keyword evidence="4 7" id="KW-0812">Transmembrane</keyword>
<evidence type="ECO:0000256" key="3">
    <source>
        <dbReference type="ARBA" id="ARBA00022475"/>
    </source>
</evidence>
<keyword evidence="9" id="KW-1185">Reference proteome</keyword>
<evidence type="ECO:0000313" key="9">
    <source>
        <dbReference type="Proteomes" id="UP000243904"/>
    </source>
</evidence>
<dbReference type="InterPro" id="IPR032808">
    <property type="entry name" value="DoxX"/>
</dbReference>
<keyword evidence="5 7" id="KW-1133">Transmembrane helix</keyword>
<comment type="similarity">
    <text evidence="2">Belongs to the DoxX family.</text>
</comment>
<dbReference type="AlphaFoldDB" id="A0A1H1NJI7"/>
<dbReference type="RefSeq" id="WP_146686289.1">
    <property type="nucleotide sequence ID" value="NZ_LT629750.1"/>
</dbReference>
<evidence type="ECO:0000256" key="5">
    <source>
        <dbReference type="ARBA" id="ARBA00022989"/>
    </source>
</evidence>
<feature type="transmembrane region" description="Helical" evidence="7">
    <location>
        <begin position="136"/>
        <end position="155"/>
    </location>
</feature>
<feature type="transmembrane region" description="Helical" evidence="7">
    <location>
        <begin position="94"/>
        <end position="115"/>
    </location>
</feature>
<evidence type="ECO:0000313" key="8">
    <source>
        <dbReference type="EMBL" id="SDR99156.1"/>
    </source>
</evidence>
<organism evidence="8 9">
    <name type="scientific">Bradyrhizobium canariense</name>
    <dbReference type="NCBI Taxonomy" id="255045"/>
    <lineage>
        <taxon>Bacteria</taxon>
        <taxon>Pseudomonadati</taxon>
        <taxon>Pseudomonadota</taxon>
        <taxon>Alphaproteobacteria</taxon>
        <taxon>Hyphomicrobiales</taxon>
        <taxon>Nitrobacteraceae</taxon>
        <taxon>Bradyrhizobium</taxon>
    </lineage>
</organism>
<feature type="transmembrane region" description="Helical" evidence="7">
    <location>
        <begin position="65"/>
        <end position="88"/>
    </location>
</feature>
<keyword evidence="3" id="KW-1003">Cell membrane</keyword>
<dbReference type="Pfam" id="PF07681">
    <property type="entry name" value="DoxX"/>
    <property type="match status" value="1"/>
</dbReference>
<reference evidence="9" key="1">
    <citation type="submission" date="2016-10" db="EMBL/GenBank/DDBJ databases">
        <authorList>
            <person name="Varghese N."/>
            <person name="Submissions S."/>
        </authorList>
    </citation>
    <scope>NUCLEOTIDE SEQUENCE [LARGE SCALE GENOMIC DNA]</scope>
    <source>
        <strain evidence="9">GAS369</strain>
    </source>
</reference>
<feature type="transmembrane region" description="Helical" evidence="7">
    <location>
        <begin position="20"/>
        <end position="44"/>
    </location>
</feature>
<evidence type="ECO:0000256" key="4">
    <source>
        <dbReference type="ARBA" id="ARBA00022692"/>
    </source>
</evidence>
<accession>A0A1H1NJI7</accession>
<evidence type="ECO:0000256" key="1">
    <source>
        <dbReference type="ARBA" id="ARBA00004651"/>
    </source>
</evidence>
<protein>
    <submittedName>
        <fullName evidence="8">Uncharacterized membrane protein YphA, DoxX/SURF4 family</fullName>
    </submittedName>
</protein>
<name>A0A1H1NJI7_9BRAD</name>
<proteinExistence type="inferred from homology"/>
<evidence type="ECO:0000256" key="2">
    <source>
        <dbReference type="ARBA" id="ARBA00006679"/>
    </source>
</evidence>
<evidence type="ECO:0000256" key="6">
    <source>
        <dbReference type="ARBA" id="ARBA00023136"/>
    </source>
</evidence>
<dbReference type="PANTHER" id="PTHR33452">
    <property type="entry name" value="OXIDOREDUCTASE CATD-RELATED"/>
    <property type="match status" value="1"/>
</dbReference>
<sequence>MAGIVAAQGHSTVRDILLDGIGGTLPAIAAMRFALGSFFVLSGVHKLTNKERHKTFVETLRGLGIPYIGILQWFVPGVEFFGGLGVAVGFLTPLAALGLLVICSVALLTSSPTVVASYKPIDAADRVDDWLYQPELIYALMLFYFITAGAGPVSVDQLLKRWIG</sequence>
<dbReference type="InterPro" id="IPR051907">
    <property type="entry name" value="DoxX-like_oxidoreductase"/>
</dbReference>
<dbReference type="Proteomes" id="UP000243904">
    <property type="component" value="Chromosome I"/>
</dbReference>
<comment type="subcellular location">
    <subcellularLocation>
        <location evidence="1">Cell membrane</location>
        <topology evidence="1">Multi-pass membrane protein</topology>
    </subcellularLocation>
</comment>
<evidence type="ECO:0000256" key="7">
    <source>
        <dbReference type="SAM" id="Phobius"/>
    </source>
</evidence>
<dbReference type="PANTHER" id="PTHR33452:SF1">
    <property type="entry name" value="INNER MEMBRANE PROTEIN YPHA-RELATED"/>
    <property type="match status" value="1"/>
</dbReference>
<keyword evidence="6 7" id="KW-0472">Membrane</keyword>
<gene>
    <name evidence="8" type="ORF">SAMN05444158_0653</name>
</gene>
<dbReference type="GO" id="GO:0005886">
    <property type="term" value="C:plasma membrane"/>
    <property type="evidence" value="ECO:0007669"/>
    <property type="project" value="UniProtKB-SubCell"/>
</dbReference>
<dbReference type="EMBL" id="LT629750">
    <property type="protein sequence ID" value="SDR99156.1"/>
    <property type="molecule type" value="Genomic_DNA"/>
</dbReference>